<dbReference type="Pfam" id="PF02491">
    <property type="entry name" value="SHS2_FTSA"/>
    <property type="match status" value="1"/>
</dbReference>
<evidence type="ECO:0000256" key="6">
    <source>
        <dbReference type="PIRNR" id="PIRNR003101"/>
    </source>
</evidence>
<proteinExistence type="inferred from homology"/>
<evidence type="ECO:0000313" key="9">
    <source>
        <dbReference type="Proteomes" id="UP000662873"/>
    </source>
</evidence>
<accession>A0A809S669</accession>
<evidence type="ECO:0000256" key="3">
    <source>
        <dbReference type="ARBA" id="ARBA00023136"/>
    </source>
</evidence>
<keyword evidence="1 5" id="KW-1003">Cell membrane</keyword>
<dbReference type="InterPro" id="IPR050696">
    <property type="entry name" value="FtsA/MreB"/>
</dbReference>
<dbReference type="NCBIfam" id="TIGR01174">
    <property type="entry name" value="ftsA"/>
    <property type="match status" value="1"/>
</dbReference>
<evidence type="ECO:0000256" key="2">
    <source>
        <dbReference type="ARBA" id="ARBA00022618"/>
    </source>
</evidence>
<dbReference type="InterPro" id="IPR003494">
    <property type="entry name" value="SHS2_FtsA"/>
</dbReference>
<dbReference type="Gene3D" id="3.30.420.40">
    <property type="match status" value="1"/>
</dbReference>
<dbReference type="GO" id="GO:0009898">
    <property type="term" value="C:cytoplasmic side of plasma membrane"/>
    <property type="evidence" value="ECO:0007669"/>
    <property type="project" value="UniProtKB-UniRule"/>
</dbReference>
<dbReference type="SUPFAM" id="SSF53067">
    <property type="entry name" value="Actin-like ATPase domain"/>
    <property type="match status" value="2"/>
</dbReference>
<reference evidence="8" key="1">
    <citation type="journal article" name="DNA Res.">
        <title>The physiological potential of anammox bacteria as revealed by their core genome structure.</title>
        <authorList>
            <person name="Okubo T."/>
            <person name="Toyoda A."/>
            <person name="Fukuhara K."/>
            <person name="Uchiyama I."/>
            <person name="Harigaya Y."/>
            <person name="Kuroiwa M."/>
            <person name="Suzuki T."/>
            <person name="Murakami Y."/>
            <person name="Suwa Y."/>
            <person name="Takami H."/>
        </authorList>
    </citation>
    <scope>NUCLEOTIDE SEQUENCE</scope>
    <source>
        <strain evidence="8">317325-2</strain>
    </source>
</reference>
<comment type="subunit">
    <text evidence="5">Self-interacts. Interacts with FtsZ.</text>
</comment>
<dbReference type="GO" id="GO:0043093">
    <property type="term" value="P:FtsZ-dependent cytokinesis"/>
    <property type="evidence" value="ECO:0007669"/>
    <property type="project" value="UniProtKB-UniRule"/>
</dbReference>
<keyword evidence="3 5" id="KW-0472">Membrane</keyword>
<protein>
    <recommendedName>
        <fullName evidence="5 6">Cell division protein FtsA</fullName>
    </recommendedName>
</protein>
<comment type="subcellular location">
    <subcellularLocation>
        <location evidence="5">Cell membrane</location>
        <topology evidence="5">Peripheral membrane protein</topology>
        <orientation evidence="5">Cytoplasmic side</orientation>
    </subcellularLocation>
    <text evidence="5">Localizes to the Z ring in an FtsZ-dependent manner. Targeted to the membrane through a conserved C-terminal amphipathic helix.</text>
</comment>
<evidence type="ECO:0000259" key="7">
    <source>
        <dbReference type="SMART" id="SM00842"/>
    </source>
</evidence>
<keyword evidence="4 5" id="KW-0131">Cell cycle</keyword>
<dbReference type="Proteomes" id="UP000662873">
    <property type="component" value="Chromosome"/>
</dbReference>
<dbReference type="GO" id="GO:0032153">
    <property type="term" value="C:cell division site"/>
    <property type="evidence" value="ECO:0007669"/>
    <property type="project" value="UniProtKB-UniRule"/>
</dbReference>
<dbReference type="InterPro" id="IPR020823">
    <property type="entry name" value="Cell_div_FtsA"/>
</dbReference>
<dbReference type="PANTHER" id="PTHR32432:SF4">
    <property type="entry name" value="CELL DIVISION PROTEIN FTSA"/>
    <property type="match status" value="1"/>
</dbReference>
<sequence>MKNHRVVVADLGSTHVCALVAESSPEGRVSVLSAANVACDAVRDGKIVDRDQAKTALDAALKDLSERSGPLPDAMFLTIGGGDVSYVRSQGLCPIVPPDRPITRDDVLKVINHSRQVRLDEGMVEVQAVPCAFAVDGAGDIRQPVGVAGSKLEVKSILVAYPEEGIDALESVASGVGREIEQIVARPLCSGLAVLTPEQIESGAVVIDIGGDLTEFAVFRNGALSGAGRVPLGGKVVTSDVAKLLKTSFEEAENLKIRFGSAIPSAVSDRESIDVLQLGQIQRRPMQRKVFCEIISSRVSEIAKLAKAALESGGLLIEPVGTVVLTGGGSLLPGVDKAFGEVFAKTRVAVQDPWPASEALRPFKAARFSPAFGAARFALECCDEELSTATESDGWRGRIRTFLSSIGSR</sequence>
<dbReference type="HAMAP" id="MF_02033">
    <property type="entry name" value="FtsA"/>
    <property type="match status" value="1"/>
</dbReference>
<dbReference type="Pfam" id="PF14450">
    <property type="entry name" value="FtsA"/>
    <property type="match status" value="1"/>
</dbReference>
<feature type="domain" description="SHS2" evidence="7">
    <location>
        <begin position="6"/>
        <end position="194"/>
    </location>
</feature>
<dbReference type="PANTHER" id="PTHR32432">
    <property type="entry name" value="CELL DIVISION PROTEIN FTSA-RELATED"/>
    <property type="match status" value="1"/>
</dbReference>
<evidence type="ECO:0000256" key="4">
    <source>
        <dbReference type="ARBA" id="ARBA00023306"/>
    </source>
</evidence>
<evidence type="ECO:0000313" key="8">
    <source>
        <dbReference type="EMBL" id="BBO24697.1"/>
    </source>
</evidence>
<name>A0A809S669_9BACT</name>
<evidence type="ECO:0000256" key="1">
    <source>
        <dbReference type="ARBA" id="ARBA00022475"/>
    </source>
</evidence>
<gene>
    <name evidence="5" type="primary">ftsA</name>
    <name evidence="8" type="ORF">NPRO_22920</name>
</gene>
<dbReference type="PIRSF" id="PIRSF003101">
    <property type="entry name" value="FtsA"/>
    <property type="match status" value="1"/>
</dbReference>
<dbReference type="SMART" id="SM00842">
    <property type="entry name" value="FtsA"/>
    <property type="match status" value="1"/>
</dbReference>
<comment type="function">
    <text evidence="5 6">Cell division protein that is involved in the assembly of the Z ring. May serve as a membrane anchor for the Z ring.</text>
</comment>
<dbReference type="AlphaFoldDB" id="A0A809S669"/>
<evidence type="ECO:0000256" key="5">
    <source>
        <dbReference type="HAMAP-Rule" id="MF_02033"/>
    </source>
</evidence>
<comment type="similarity">
    <text evidence="5 6">Belongs to the FtsA/MreB family.</text>
</comment>
<dbReference type="KEGG" id="npy:NPRO_22920"/>
<organism evidence="8 9">
    <name type="scientific">Candidatus Nitrosymbiomonas proteolyticus</name>
    <dbReference type="NCBI Taxonomy" id="2608984"/>
    <lineage>
        <taxon>Bacteria</taxon>
        <taxon>Bacillati</taxon>
        <taxon>Armatimonadota</taxon>
        <taxon>Armatimonadota incertae sedis</taxon>
        <taxon>Candidatus Nitrosymbiomonas</taxon>
    </lineage>
</organism>
<dbReference type="InterPro" id="IPR043129">
    <property type="entry name" value="ATPase_NBD"/>
</dbReference>
<dbReference type="EMBL" id="AP021858">
    <property type="protein sequence ID" value="BBO24697.1"/>
    <property type="molecule type" value="Genomic_DNA"/>
</dbReference>
<keyword evidence="2 5" id="KW-0132">Cell division</keyword>